<feature type="transmembrane region" description="Helical" evidence="6">
    <location>
        <begin position="532"/>
        <end position="554"/>
    </location>
</feature>
<proteinExistence type="inferred from homology"/>
<evidence type="ECO:0000256" key="6">
    <source>
        <dbReference type="PIRNR" id="PIRNR018968"/>
    </source>
</evidence>
<dbReference type="InterPro" id="IPR003838">
    <property type="entry name" value="ABC3_permease_C"/>
</dbReference>
<gene>
    <name evidence="8" type="ORF">IV80_GL001185</name>
</gene>
<feature type="transmembrane region" description="Helical" evidence="6">
    <location>
        <begin position="224"/>
        <end position="247"/>
    </location>
</feature>
<dbReference type="STRING" id="319652.IV80_GL001185"/>
<feature type="transmembrane region" description="Helical" evidence="6">
    <location>
        <begin position="479"/>
        <end position="501"/>
    </location>
</feature>
<evidence type="ECO:0000313" key="9">
    <source>
        <dbReference type="Proteomes" id="UP000051568"/>
    </source>
</evidence>
<dbReference type="PANTHER" id="PTHR46795:SF3">
    <property type="entry name" value="ABC TRANSPORTER PERMEASE"/>
    <property type="match status" value="1"/>
</dbReference>
<dbReference type="EMBL" id="JQBR01000004">
    <property type="protein sequence ID" value="KRN66596.1"/>
    <property type="molecule type" value="Genomic_DNA"/>
</dbReference>
<evidence type="ECO:0000256" key="5">
    <source>
        <dbReference type="ARBA" id="ARBA00023136"/>
    </source>
</evidence>
<dbReference type="PIRSF" id="PIRSF018968">
    <property type="entry name" value="ABC_permease_BceB"/>
    <property type="match status" value="1"/>
</dbReference>
<evidence type="ECO:0000313" key="8">
    <source>
        <dbReference type="EMBL" id="KRN66596.1"/>
    </source>
</evidence>
<keyword evidence="9" id="KW-1185">Reference proteome</keyword>
<dbReference type="GO" id="GO:0055085">
    <property type="term" value="P:transmembrane transport"/>
    <property type="evidence" value="ECO:0007669"/>
    <property type="project" value="UniProtKB-UniRule"/>
</dbReference>
<name>A0A0R2IXU6_9LACO</name>
<reference evidence="8 9" key="1">
    <citation type="journal article" date="2015" name="Genome Announc.">
        <title>Expanding the biotechnology potential of lactobacilli through comparative genomics of 213 strains and associated genera.</title>
        <authorList>
            <person name="Sun Z."/>
            <person name="Harris H.M."/>
            <person name="McCann A."/>
            <person name="Guo C."/>
            <person name="Argimon S."/>
            <person name="Zhang W."/>
            <person name="Yang X."/>
            <person name="Jeffery I.B."/>
            <person name="Cooney J.C."/>
            <person name="Kagawa T.F."/>
            <person name="Liu W."/>
            <person name="Song Y."/>
            <person name="Salvetti E."/>
            <person name="Wrobel A."/>
            <person name="Rasinkangas P."/>
            <person name="Parkhill J."/>
            <person name="Rea M.C."/>
            <person name="O'Sullivan O."/>
            <person name="Ritari J."/>
            <person name="Douillard F.P."/>
            <person name="Paul Ross R."/>
            <person name="Yang R."/>
            <person name="Briner A.E."/>
            <person name="Felis G.E."/>
            <person name="de Vos W.M."/>
            <person name="Barrangou R."/>
            <person name="Klaenhammer T.R."/>
            <person name="Caufield P.W."/>
            <person name="Cui Y."/>
            <person name="Zhang H."/>
            <person name="O'Toole P.W."/>
        </authorList>
    </citation>
    <scope>NUCLEOTIDE SEQUENCE [LARGE SCALE GENOMIC DNA]</scope>
    <source>
        <strain evidence="8 9">DSM 17757</strain>
    </source>
</reference>
<dbReference type="InterPro" id="IPR027022">
    <property type="entry name" value="ABC_permease_BceB-typ"/>
</dbReference>
<comment type="caution">
    <text evidence="8">The sequence shown here is derived from an EMBL/GenBank/DDBJ whole genome shotgun (WGS) entry which is preliminary data.</text>
</comment>
<feature type="transmembrane region" description="Helical" evidence="6">
    <location>
        <begin position="147"/>
        <end position="170"/>
    </location>
</feature>
<accession>A0A0R2IXU6</accession>
<keyword evidence="3 6" id="KW-0812">Transmembrane</keyword>
<sequence>MLFKLAFINVKNRWRDYLVSFSGLIISAAIFYMFEAIATNQALIKGNISFGVASIVFQFGSVLLGIITLVYIVYANSFLMTMREHDYGLFIMLGGKKSRLGFLIFLETLLIGIVSTIIGGLIGIGLTKALGNLLMQLLGVQITHFNSFSPSAVFVTLIFFVAIFFVASLINQHKLLHKPVLRLLRNDTEADKPMKITAWRYVEGFLGLLLLGIGYWAMAAVNTLVLMSIPIALVTIVLGTYFLYNAFFQLLIAALRKSHLAAKGLNNFTLGQLNFRIRDYTKMLTIVSILFALALGAITVGMGYHRLIPTIARGNTAYDLVVYKKTAQTKELMTKLDLKQQTTYQRKIIGKTAYFDQSEFQAQPFQIADSKNEKVTIRQISANQVTKQSKAREQLFSLQANYAIDKLKMVSHQDFQQLTAKASSLTLLQTTSLAKSAPVLGKIANDQLKQMNQTAELQELGGAYPVYQMANLMFGGLEFMGFFLGIAFLTMLASCLMFKILSGAQADQRRYWMLNRLGARRSLIRSSIRRELGVLFLLPGILGIVHVLFGLKLFVPLMGGNPYAGLQTPFIIFLLLYLGYYLVTLFIYNKLVVPAVSMQS</sequence>
<dbReference type="Pfam" id="PF02687">
    <property type="entry name" value="FtsX"/>
    <property type="match status" value="1"/>
</dbReference>
<evidence type="ECO:0000259" key="7">
    <source>
        <dbReference type="Pfam" id="PF02687"/>
    </source>
</evidence>
<keyword evidence="5 6" id="KW-0472">Membrane</keyword>
<comment type="similarity">
    <text evidence="6">Belongs to the ABC-4 integral membrane protein family.</text>
</comment>
<feature type="transmembrane region" description="Helical" evidence="6">
    <location>
        <begin position="283"/>
        <end position="304"/>
    </location>
</feature>
<organism evidence="8 9">
    <name type="scientific">Pediococcus cellicola</name>
    <dbReference type="NCBI Taxonomy" id="319652"/>
    <lineage>
        <taxon>Bacteria</taxon>
        <taxon>Bacillati</taxon>
        <taxon>Bacillota</taxon>
        <taxon>Bacilli</taxon>
        <taxon>Lactobacillales</taxon>
        <taxon>Lactobacillaceae</taxon>
        <taxon>Pediococcus</taxon>
    </lineage>
</organism>
<dbReference type="OrthoDB" id="1705903at2"/>
<protein>
    <submittedName>
        <fullName evidence="8">ABC superfamily ATP binding cassette transporter, permease protein</fullName>
    </submittedName>
</protein>
<dbReference type="AlphaFoldDB" id="A0A0R2IXU6"/>
<feature type="transmembrane region" description="Helical" evidence="6">
    <location>
        <begin position="100"/>
        <end position="127"/>
    </location>
</feature>
<evidence type="ECO:0000256" key="1">
    <source>
        <dbReference type="ARBA" id="ARBA00004651"/>
    </source>
</evidence>
<comment type="subcellular location">
    <subcellularLocation>
        <location evidence="1 6">Cell membrane</location>
        <topology evidence="1 6">Multi-pass membrane protein</topology>
    </subcellularLocation>
</comment>
<dbReference type="PANTHER" id="PTHR46795">
    <property type="entry name" value="ABC TRANSPORTER PERMEASE-RELATED-RELATED"/>
    <property type="match status" value="1"/>
</dbReference>
<feature type="transmembrane region" description="Helical" evidence="6">
    <location>
        <begin position="201"/>
        <end position="218"/>
    </location>
</feature>
<keyword evidence="6" id="KW-0813">Transport</keyword>
<dbReference type="InterPro" id="IPR052536">
    <property type="entry name" value="ABC-4_Integral_Memb_Prot"/>
</dbReference>
<evidence type="ECO:0000256" key="4">
    <source>
        <dbReference type="ARBA" id="ARBA00022989"/>
    </source>
</evidence>
<dbReference type="Proteomes" id="UP000051568">
    <property type="component" value="Unassembled WGS sequence"/>
</dbReference>
<keyword evidence="2 6" id="KW-1003">Cell membrane</keyword>
<feature type="transmembrane region" description="Helical" evidence="6">
    <location>
        <begin position="55"/>
        <end position="79"/>
    </location>
</feature>
<evidence type="ECO:0000256" key="2">
    <source>
        <dbReference type="ARBA" id="ARBA00022475"/>
    </source>
</evidence>
<feature type="domain" description="ABC3 transporter permease C-terminal" evidence="7">
    <location>
        <begin position="60"/>
        <end position="178"/>
    </location>
</feature>
<dbReference type="RefSeq" id="WP_057750096.1">
    <property type="nucleotide sequence ID" value="NZ_BJVH01000002.1"/>
</dbReference>
<keyword evidence="4 6" id="KW-1133">Transmembrane helix</keyword>
<dbReference type="GO" id="GO:0005886">
    <property type="term" value="C:plasma membrane"/>
    <property type="evidence" value="ECO:0007669"/>
    <property type="project" value="UniProtKB-SubCell"/>
</dbReference>
<feature type="transmembrane region" description="Helical" evidence="6">
    <location>
        <begin position="21"/>
        <end position="43"/>
    </location>
</feature>
<evidence type="ECO:0000256" key="3">
    <source>
        <dbReference type="ARBA" id="ARBA00022692"/>
    </source>
</evidence>
<feature type="transmembrane region" description="Helical" evidence="6">
    <location>
        <begin position="566"/>
        <end position="588"/>
    </location>
</feature>
<dbReference type="PATRIC" id="fig|319652.3.peg.1198"/>